<accession>Q6UDZ2</accession>
<reference evidence="2" key="3">
    <citation type="submission" date="2003-11" db="EMBL/GenBank/DDBJ databases">
        <title>Differences in the Nucleotide Sequences between the AD169 and Toledo Strains of Human Cytomegalovirus.</title>
        <authorList>
            <person name="Brondke H."/>
            <person name="Schmitz B."/>
            <person name="Shenk T."/>
            <person name="Doerfler W."/>
        </authorList>
    </citation>
    <scope>NUCLEOTIDE SEQUENCE</scope>
    <source>
        <strain evidence="2">Toledo</strain>
    </source>
</reference>
<proteinExistence type="predicted"/>
<protein>
    <submittedName>
        <fullName evidence="1 2">ORF10</fullName>
    </submittedName>
</protein>
<dbReference type="EMBL" id="AH013698">
    <property type="protein sequence ID" value="AAS49000.1"/>
    <property type="molecule type" value="Genomic_DNA"/>
</dbReference>
<evidence type="ECO:0000313" key="1">
    <source>
        <dbReference type="EMBL" id="AAR12155.1"/>
    </source>
</evidence>
<dbReference type="EMBL" id="AY372068">
    <property type="protein sequence ID" value="AAR12155.1"/>
    <property type="molecule type" value="Genomic_DNA"/>
</dbReference>
<sequence length="92" mass="9161">MVKSGSGLMSSCLMRGSMIGAGGTGGLIITLKGRVVLRGFLRGLSSGVADAPGRGVLVTATLVGVGLLRGALLTLQEWVVSVGPVLLESIPA</sequence>
<reference evidence="1" key="1">
    <citation type="journal article" date="2003" name="Proc. Natl. Acad. Sci. U.S.A.">
        <title>Reevaluation of human cytomegalovirus coding potential.</title>
        <authorList>
            <person name="Murphy E."/>
            <person name="Rigoutsos I."/>
            <person name="Shibuya T."/>
            <person name="Shenk T.E."/>
        </authorList>
    </citation>
    <scope>NUCLEOTIDE SEQUENCE</scope>
</reference>
<organismHost>
    <name type="scientific">Homo sapiens</name>
    <name type="common">Human</name>
    <dbReference type="NCBI Taxonomy" id="9606"/>
</organismHost>
<gene>
    <name evidence="2" type="primary">ORF10</name>
</gene>
<organism evidence="1">
    <name type="scientific">Human cytomegalovirus</name>
    <name type="common">HHV-5</name>
    <name type="synonym">Human herpesvirus 5</name>
    <dbReference type="NCBI Taxonomy" id="10359"/>
    <lineage>
        <taxon>Viruses</taxon>
        <taxon>Duplodnaviria</taxon>
        <taxon>Heunggongvirae</taxon>
        <taxon>Peploviricota</taxon>
        <taxon>Herviviricetes</taxon>
        <taxon>Herpesvirales</taxon>
        <taxon>Orthoherpesviridae</taxon>
        <taxon>Betaherpesvirinae</taxon>
        <taxon>Cytomegalovirus</taxon>
        <taxon>Cytomegalovirus humanbeta5</taxon>
    </lineage>
</organism>
<evidence type="ECO:0000313" key="2">
    <source>
        <dbReference type="EMBL" id="AAS49000.1"/>
    </source>
</evidence>
<reference evidence="1" key="2">
    <citation type="submission" date="2003-08" db="EMBL/GenBank/DDBJ databases">
        <authorList>
            <person name="Murphy E.A."/>
            <person name="Shenk T."/>
        </authorList>
    </citation>
    <scope>NUCLEOTIDE SEQUENCE</scope>
</reference>
<name>Q6UDZ2_HCMV</name>